<proteinExistence type="predicted"/>
<name>A0ABR1YDT3_9PEZI</name>
<evidence type="ECO:0000256" key="1">
    <source>
        <dbReference type="SAM" id="MobiDB-lite"/>
    </source>
</evidence>
<protein>
    <submittedName>
        <fullName evidence="3">Uncharacterized protein</fullName>
    </submittedName>
</protein>
<feature type="transmembrane region" description="Helical" evidence="2">
    <location>
        <begin position="175"/>
        <end position="200"/>
    </location>
</feature>
<gene>
    <name evidence="3" type="ORF">HDK90DRAFT_527720</name>
</gene>
<evidence type="ECO:0000313" key="3">
    <source>
        <dbReference type="EMBL" id="KAK8227125.1"/>
    </source>
</evidence>
<evidence type="ECO:0000256" key="2">
    <source>
        <dbReference type="SAM" id="Phobius"/>
    </source>
</evidence>
<sequence length="319" mass="35056">MSNSNTAATNATTMTTSTPASAPPAAAALGMWEMVLVQMVPPLADTRLEVRYRDDDDDALKLHRDVGANDEMLEWREGLDLGLSLGLGWERELAVHRSDGHGVCSGCANDDDNDGSVNGVEVAASLAASHTTTTSSSSASPCLPTASIAFTQPLDNGASVSLLPQNNNNTSTRALVLQMLITLLISILSTTIYTIIALTLSLSLAKRTERFLLTQRKASLKRQIQRLRHAMTRTAHARLDRIVECCCMQHGNFLEACEDDAVVRALEDEEERLGMLLGEKERQLGRTRACLRGLERGMARGTLRWRRGRLRVRGRMERW</sequence>
<keyword evidence="4" id="KW-1185">Reference proteome</keyword>
<reference evidence="3 4" key="1">
    <citation type="submission" date="2024-04" db="EMBL/GenBank/DDBJ databases">
        <title>Phyllosticta paracitricarpa is synonymous to the EU quarantine fungus P. citricarpa based on phylogenomic analyses.</title>
        <authorList>
            <consortium name="Lawrence Berkeley National Laboratory"/>
            <person name="Van Ingen-Buijs V.A."/>
            <person name="Van Westerhoven A.C."/>
            <person name="Haridas S."/>
            <person name="Skiadas P."/>
            <person name="Martin F."/>
            <person name="Groenewald J.Z."/>
            <person name="Crous P.W."/>
            <person name="Seidl M.F."/>
        </authorList>
    </citation>
    <scope>NUCLEOTIDE SEQUENCE [LARGE SCALE GENOMIC DNA]</scope>
    <source>
        <strain evidence="3 4">CBS 123374</strain>
    </source>
</reference>
<keyword evidence="2" id="KW-0812">Transmembrane</keyword>
<accession>A0ABR1YDT3</accession>
<feature type="region of interest" description="Disordered" evidence="1">
    <location>
        <begin position="1"/>
        <end position="23"/>
    </location>
</feature>
<organism evidence="3 4">
    <name type="scientific">Phyllosticta capitalensis</name>
    <dbReference type="NCBI Taxonomy" id="121624"/>
    <lineage>
        <taxon>Eukaryota</taxon>
        <taxon>Fungi</taxon>
        <taxon>Dikarya</taxon>
        <taxon>Ascomycota</taxon>
        <taxon>Pezizomycotina</taxon>
        <taxon>Dothideomycetes</taxon>
        <taxon>Dothideomycetes incertae sedis</taxon>
        <taxon>Botryosphaeriales</taxon>
        <taxon>Phyllostictaceae</taxon>
        <taxon>Phyllosticta</taxon>
    </lineage>
</organism>
<dbReference type="InterPro" id="IPR018247">
    <property type="entry name" value="EF_Hand_1_Ca_BS"/>
</dbReference>
<keyword evidence="2" id="KW-0472">Membrane</keyword>
<dbReference type="EMBL" id="JBBWRZ010000010">
    <property type="protein sequence ID" value="KAK8227125.1"/>
    <property type="molecule type" value="Genomic_DNA"/>
</dbReference>
<evidence type="ECO:0000313" key="4">
    <source>
        <dbReference type="Proteomes" id="UP001492380"/>
    </source>
</evidence>
<dbReference type="Proteomes" id="UP001492380">
    <property type="component" value="Unassembled WGS sequence"/>
</dbReference>
<keyword evidence="2" id="KW-1133">Transmembrane helix</keyword>
<dbReference type="PROSITE" id="PS00018">
    <property type="entry name" value="EF_HAND_1"/>
    <property type="match status" value="1"/>
</dbReference>
<comment type="caution">
    <text evidence="3">The sequence shown here is derived from an EMBL/GenBank/DDBJ whole genome shotgun (WGS) entry which is preliminary data.</text>
</comment>